<dbReference type="SUPFAM" id="SSF52058">
    <property type="entry name" value="L domain-like"/>
    <property type="match status" value="1"/>
</dbReference>
<feature type="non-terminal residue" evidence="5">
    <location>
        <position position="842"/>
    </location>
</feature>
<proteinExistence type="predicted"/>
<dbReference type="Proteomes" id="UP000318521">
    <property type="component" value="Unassembled WGS sequence"/>
</dbReference>
<evidence type="ECO:0000313" key="5">
    <source>
        <dbReference type="EMBL" id="TSB44893.1"/>
    </source>
</evidence>
<dbReference type="OrthoDB" id="1491115at2"/>
<dbReference type="Pfam" id="PF10009">
    <property type="entry name" value="DUF2252"/>
    <property type="match status" value="1"/>
</dbReference>
<dbReference type="Pfam" id="PF12799">
    <property type="entry name" value="LRR_4"/>
    <property type="match status" value="1"/>
</dbReference>
<dbReference type="Gene3D" id="3.80.10.10">
    <property type="entry name" value="Ribonuclease Inhibitor"/>
    <property type="match status" value="1"/>
</dbReference>
<gene>
    <name evidence="5" type="ORF">FN960_18770</name>
</gene>
<feature type="chain" id="PRO_5022215485" evidence="4">
    <location>
        <begin position="30"/>
        <end position="842"/>
    </location>
</feature>
<dbReference type="AlphaFoldDB" id="A0A553ZU12"/>
<feature type="compositionally biased region" description="Pro residues" evidence="3">
    <location>
        <begin position="798"/>
        <end position="842"/>
    </location>
</feature>
<protein>
    <submittedName>
        <fullName evidence="5">DUF2252 domain-containing protein</fullName>
    </submittedName>
</protein>
<dbReference type="InterPro" id="IPR003591">
    <property type="entry name" value="Leu-rich_rpt_typical-subtyp"/>
</dbReference>
<dbReference type="InterPro" id="IPR025875">
    <property type="entry name" value="Leu-rich_rpt_4"/>
</dbReference>
<name>A0A553ZU12_9BACI</name>
<dbReference type="SMART" id="SM00365">
    <property type="entry name" value="LRR_SD22"/>
    <property type="match status" value="6"/>
</dbReference>
<sequence>MKMGKSKRRLYVSMLVATTVIIPTMDVHAEQDDLQNEGVFQLQEGTETVNDLQPQEEDTTELEDIREEQAEPEQIELDIPDETLKGILLKQVQSNGFEQLTQEALESITELAGARGSGIKSLEGLQYAKHLSIADLRENQITDLTPLESLTELEDLRIASNQITSVKALADLTLMKRLDLRSNSVKDLSPLSELKQLEILDLRENGLSDIRVVASFSQLKELNLRENAVSDLHPIRELVELVELNIHTNEVQDISPLEELVKLESITMRRNQISDISVLANLPLLKDLNLRDNQITSIESLRNHQFLTVRLNLRDNPGLTDFTPVASYYDQIEDVDFVIPKIPTDLSDLDLLDGDSRIASLTKRFLQHNQYINQPDVRQTKMNLLGASPFSFYRGSAHLFFEDAAADGLIVPDSWRGQPSLNTWITGDWHIENIGFYGNGLNEAIFDFNDFDEVAVAPYYYDLLRFGTSLYLLNDVAPGLQLDYEEMEEVVIAFSEYYKEALEDVIGQDVDVHDFRFTHDKLSGLVGATASEIAGLDRFAELGRWTQIVDGQRKMDTSNARLSDITDDERAEIVNAWDTYLEALDDKIIAEVGEEYFTIKDVARRTDAGLGSLGTERYYVLIEGESSGQHDDIILDIKSQLPSAVDKASVGQTQAYPTHADRTVAGMRALHNYPDIHWGRLIGEQHSYLVKERSSYKDEFDQSSFSYTDDLDSFIYYSAKASAYAHVRAADSLGINEFASAAYSLMNEEAFDQQFADLSLQYYGQTLKDHEIYSTLYQNGAFSEEAFEDVPDNGETPTPEPPPGGGETPTPEPPPGGGETPTPEPPPGGGETPTPEPPPGGG</sequence>
<evidence type="ECO:0000313" key="6">
    <source>
        <dbReference type="Proteomes" id="UP000318521"/>
    </source>
</evidence>
<comment type="caution">
    <text evidence="5">The sequence shown here is derived from an EMBL/GenBank/DDBJ whole genome shotgun (WGS) entry which is preliminary data.</text>
</comment>
<dbReference type="PANTHER" id="PTHR39441:SF1">
    <property type="entry name" value="DUF2252 DOMAIN-CONTAINING PROTEIN"/>
    <property type="match status" value="1"/>
</dbReference>
<feature type="region of interest" description="Disordered" evidence="3">
    <location>
        <begin position="788"/>
        <end position="842"/>
    </location>
</feature>
<keyword evidence="2" id="KW-0677">Repeat</keyword>
<organism evidence="5 6">
    <name type="scientific">Alkalicoccobacillus porphyridii</name>
    <dbReference type="NCBI Taxonomy" id="2597270"/>
    <lineage>
        <taxon>Bacteria</taxon>
        <taxon>Bacillati</taxon>
        <taxon>Bacillota</taxon>
        <taxon>Bacilli</taxon>
        <taxon>Bacillales</taxon>
        <taxon>Bacillaceae</taxon>
        <taxon>Alkalicoccobacillus</taxon>
    </lineage>
</organism>
<dbReference type="PANTHER" id="PTHR39441">
    <property type="entry name" value="DUF2252 DOMAIN-CONTAINING PROTEIN"/>
    <property type="match status" value="1"/>
</dbReference>
<dbReference type="SMART" id="SM00369">
    <property type="entry name" value="LRR_TYP"/>
    <property type="match status" value="4"/>
</dbReference>
<evidence type="ECO:0000256" key="3">
    <source>
        <dbReference type="SAM" id="MobiDB-lite"/>
    </source>
</evidence>
<evidence type="ECO:0000256" key="2">
    <source>
        <dbReference type="ARBA" id="ARBA00022737"/>
    </source>
</evidence>
<keyword evidence="4" id="KW-0732">Signal</keyword>
<dbReference type="EMBL" id="VLXZ01000017">
    <property type="protein sequence ID" value="TSB44893.1"/>
    <property type="molecule type" value="Genomic_DNA"/>
</dbReference>
<dbReference type="InterPro" id="IPR001611">
    <property type="entry name" value="Leu-rich_rpt"/>
</dbReference>
<evidence type="ECO:0000256" key="1">
    <source>
        <dbReference type="ARBA" id="ARBA00022614"/>
    </source>
</evidence>
<keyword evidence="1" id="KW-0433">Leucine-rich repeat</keyword>
<evidence type="ECO:0000256" key="4">
    <source>
        <dbReference type="SAM" id="SignalP"/>
    </source>
</evidence>
<dbReference type="InterPro" id="IPR018721">
    <property type="entry name" value="DUF2252"/>
</dbReference>
<dbReference type="PROSITE" id="PS51450">
    <property type="entry name" value="LRR"/>
    <property type="match status" value="7"/>
</dbReference>
<feature type="signal peptide" evidence="4">
    <location>
        <begin position="1"/>
        <end position="29"/>
    </location>
</feature>
<dbReference type="InterPro" id="IPR032675">
    <property type="entry name" value="LRR_dom_sf"/>
</dbReference>
<reference evidence="5 6" key="1">
    <citation type="submission" date="2019-07" db="EMBL/GenBank/DDBJ databases">
        <authorList>
            <person name="Park Y.J."/>
            <person name="Jeong S.E."/>
            <person name="Jung H.S."/>
        </authorList>
    </citation>
    <scope>NUCLEOTIDE SEQUENCE [LARGE SCALE GENOMIC DNA]</scope>
    <source>
        <strain evidence="6">P16(2019)</strain>
    </source>
</reference>
<accession>A0A553ZU12</accession>
<keyword evidence="6" id="KW-1185">Reference proteome</keyword>